<feature type="compositionally biased region" description="Basic residues" evidence="3">
    <location>
        <begin position="333"/>
        <end position="346"/>
    </location>
</feature>
<dbReference type="GO" id="GO:0006260">
    <property type="term" value="P:DNA replication"/>
    <property type="evidence" value="ECO:0007669"/>
    <property type="project" value="UniProtKB-KW"/>
</dbReference>
<dbReference type="OrthoDB" id="5199543at2759"/>
<feature type="compositionally biased region" description="Polar residues" evidence="3">
    <location>
        <begin position="317"/>
        <end position="332"/>
    </location>
</feature>
<evidence type="ECO:0000313" key="4">
    <source>
        <dbReference type="EMBL" id="KAF2708811.1"/>
    </source>
</evidence>
<keyword evidence="5" id="KW-1185">Reference proteome</keyword>
<evidence type="ECO:0008006" key="6">
    <source>
        <dbReference type="Google" id="ProtNLM"/>
    </source>
</evidence>
<evidence type="ECO:0000313" key="5">
    <source>
        <dbReference type="Proteomes" id="UP000799428"/>
    </source>
</evidence>
<dbReference type="EMBL" id="MU005771">
    <property type="protein sequence ID" value="KAF2708811.1"/>
    <property type="molecule type" value="Genomic_DNA"/>
</dbReference>
<feature type="region of interest" description="Disordered" evidence="3">
    <location>
        <begin position="317"/>
        <end position="346"/>
    </location>
</feature>
<sequence>MATQQNHGGVPFAIAHDMQHFRLLELPPEIVELLEAPNPPRLSIKSLPSSVASGTPASNPAYAVFCTPNASFQLRQVQTSNTLFITRPMLEAHGNEMPVPTTCAIATCSATLEMHPAHGSALAYLEDLLPLYDIIDGEVNAAANGKTKASIFPDVPLSDGEFERAWRETMAFEFDGSSWRPSANTLSHVWKSINAAALAEGVKLDSQFLTDDVTKAVAEEGYPTALAAAILQRLSNDDQDKEGPWSCLDRTKIVSFVGKVLLEAKRGAPPYLTAEFLDTWKDCVPEVCRKDAELKTIAGVYELPSTATIRLKQVASSATNAEASAPKGSTSSRKWHEKFGKTRQKK</sequence>
<evidence type="ECO:0000256" key="3">
    <source>
        <dbReference type="SAM" id="MobiDB-lite"/>
    </source>
</evidence>
<dbReference type="GO" id="GO:0031390">
    <property type="term" value="C:Ctf18 RFC-like complex"/>
    <property type="evidence" value="ECO:0007669"/>
    <property type="project" value="InterPro"/>
</dbReference>
<dbReference type="GO" id="GO:0000775">
    <property type="term" value="C:chromosome, centromeric region"/>
    <property type="evidence" value="ECO:0007669"/>
    <property type="project" value="TreeGrafter"/>
</dbReference>
<dbReference type="GO" id="GO:0034088">
    <property type="term" value="P:maintenance of mitotic sister chromatid cohesion"/>
    <property type="evidence" value="ECO:0007669"/>
    <property type="project" value="TreeGrafter"/>
</dbReference>
<protein>
    <recommendedName>
        <fullName evidence="6">Sister chromatid cohesion protein-like protein Dcc1</fullName>
    </recommendedName>
</protein>
<dbReference type="InterPro" id="IPR019128">
    <property type="entry name" value="Dcc1"/>
</dbReference>
<proteinExistence type="inferred from homology"/>
<accession>A0A6G1K8P5</accession>
<organism evidence="4 5">
    <name type="scientific">Pleomassaria siparia CBS 279.74</name>
    <dbReference type="NCBI Taxonomy" id="1314801"/>
    <lineage>
        <taxon>Eukaryota</taxon>
        <taxon>Fungi</taxon>
        <taxon>Dikarya</taxon>
        <taxon>Ascomycota</taxon>
        <taxon>Pezizomycotina</taxon>
        <taxon>Dothideomycetes</taxon>
        <taxon>Pleosporomycetidae</taxon>
        <taxon>Pleosporales</taxon>
        <taxon>Pleomassariaceae</taxon>
        <taxon>Pleomassaria</taxon>
    </lineage>
</organism>
<dbReference type="AlphaFoldDB" id="A0A6G1K8P5"/>
<gene>
    <name evidence="4" type="ORF">K504DRAFT_502827</name>
</gene>
<dbReference type="PANTHER" id="PTHR13395">
    <property type="entry name" value="SISTER CHROMATID COHESION PROTEIN DCC1-RELATED"/>
    <property type="match status" value="1"/>
</dbReference>
<dbReference type="PANTHER" id="PTHR13395:SF6">
    <property type="entry name" value="SISTER CHROMATID COHESION PROTEIN DCC1"/>
    <property type="match status" value="1"/>
</dbReference>
<name>A0A6G1K8P5_9PLEO</name>
<reference evidence="4" key="1">
    <citation type="journal article" date="2020" name="Stud. Mycol.">
        <title>101 Dothideomycetes genomes: a test case for predicting lifestyles and emergence of pathogens.</title>
        <authorList>
            <person name="Haridas S."/>
            <person name="Albert R."/>
            <person name="Binder M."/>
            <person name="Bloem J."/>
            <person name="Labutti K."/>
            <person name="Salamov A."/>
            <person name="Andreopoulos B."/>
            <person name="Baker S."/>
            <person name="Barry K."/>
            <person name="Bills G."/>
            <person name="Bluhm B."/>
            <person name="Cannon C."/>
            <person name="Castanera R."/>
            <person name="Culley D."/>
            <person name="Daum C."/>
            <person name="Ezra D."/>
            <person name="Gonzalez J."/>
            <person name="Henrissat B."/>
            <person name="Kuo A."/>
            <person name="Liang C."/>
            <person name="Lipzen A."/>
            <person name="Lutzoni F."/>
            <person name="Magnuson J."/>
            <person name="Mondo S."/>
            <person name="Nolan M."/>
            <person name="Ohm R."/>
            <person name="Pangilinan J."/>
            <person name="Park H.-J."/>
            <person name="Ramirez L."/>
            <person name="Alfaro M."/>
            <person name="Sun H."/>
            <person name="Tritt A."/>
            <person name="Yoshinaga Y."/>
            <person name="Zwiers L.-H."/>
            <person name="Turgeon B."/>
            <person name="Goodwin S."/>
            <person name="Spatafora J."/>
            <person name="Crous P."/>
            <person name="Grigoriev I."/>
        </authorList>
    </citation>
    <scope>NUCLEOTIDE SEQUENCE</scope>
    <source>
        <strain evidence="4">CBS 279.74</strain>
    </source>
</reference>
<dbReference type="Pfam" id="PF09724">
    <property type="entry name" value="Dcc1"/>
    <property type="match status" value="1"/>
</dbReference>
<evidence type="ECO:0000256" key="2">
    <source>
        <dbReference type="ARBA" id="ARBA00022705"/>
    </source>
</evidence>
<comment type="similarity">
    <text evidence="1">Belongs to the DCC1 family.</text>
</comment>
<dbReference type="GO" id="GO:0000785">
    <property type="term" value="C:chromatin"/>
    <property type="evidence" value="ECO:0007669"/>
    <property type="project" value="TreeGrafter"/>
</dbReference>
<keyword evidence="2" id="KW-0235">DNA replication</keyword>
<evidence type="ECO:0000256" key="1">
    <source>
        <dbReference type="ARBA" id="ARBA00007017"/>
    </source>
</evidence>
<dbReference type="Proteomes" id="UP000799428">
    <property type="component" value="Unassembled WGS sequence"/>
</dbReference>